<comment type="caution">
    <text evidence="2">The sequence shown here is derived from an EMBL/GenBank/DDBJ whole genome shotgun (WGS) entry which is preliminary data.</text>
</comment>
<feature type="signal peptide" evidence="1">
    <location>
        <begin position="1"/>
        <end position="24"/>
    </location>
</feature>
<dbReference type="Proteomes" id="UP001597097">
    <property type="component" value="Unassembled WGS sequence"/>
</dbReference>
<evidence type="ECO:0008006" key="4">
    <source>
        <dbReference type="Google" id="ProtNLM"/>
    </source>
</evidence>
<organism evidence="2 3">
    <name type="scientific">Nonomuraea guangzhouensis</name>
    <dbReference type="NCBI Taxonomy" id="1291555"/>
    <lineage>
        <taxon>Bacteria</taxon>
        <taxon>Bacillati</taxon>
        <taxon>Actinomycetota</taxon>
        <taxon>Actinomycetes</taxon>
        <taxon>Streptosporangiales</taxon>
        <taxon>Streptosporangiaceae</taxon>
        <taxon>Nonomuraea</taxon>
    </lineage>
</organism>
<accession>A0ABW4GIG4</accession>
<keyword evidence="1" id="KW-0732">Signal</keyword>
<sequence>MKRIIAGLALASAATLITAGPALAAPAAKDPVAAVKKQFVAGKGVKFSETTKAIQGPMRGIVIRRSGSYQFSNTGVAASDITGKFNVKGLPAESVDADSDEAKFLKALSTPERTIRVGKTSYMSGGIWGEVLPEGKTWFKVPNAPFSGLTGVYGQPLDLTEAATLKTLFKGAKAANGGYAGKITVGDLRRVSPTFRGNLLLGTPSSKTAKVAISWKLTVDAKGLPSRLVTTFPMTALSSSASKKESLSIETVYSGWGSAVKITAPPADQVTDTPKSGTEDETIPSLDIPFSRIVK</sequence>
<protein>
    <recommendedName>
        <fullName evidence="4">Lipoprotein</fullName>
    </recommendedName>
</protein>
<feature type="chain" id="PRO_5045772474" description="Lipoprotein" evidence="1">
    <location>
        <begin position="25"/>
        <end position="295"/>
    </location>
</feature>
<keyword evidence="3" id="KW-1185">Reference proteome</keyword>
<evidence type="ECO:0000313" key="2">
    <source>
        <dbReference type="EMBL" id="MFD1542350.1"/>
    </source>
</evidence>
<dbReference type="RefSeq" id="WP_219531326.1">
    <property type="nucleotide sequence ID" value="NZ_JAHKRM010000011.1"/>
</dbReference>
<reference evidence="3" key="1">
    <citation type="journal article" date="2019" name="Int. J. Syst. Evol. Microbiol.">
        <title>The Global Catalogue of Microorganisms (GCM) 10K type strain sequencing project: providing services to taxonomists for standard genome sequencing and annotation.</title>
        <authorList>
            <consortium name="The Broad Institute Genomics Platform"/>
            <consortium name="The Broad Institute Genome Sequencing Center for Infectious Disease"/>
            <person name="Wu L."/>
            <person name="Ma J."/>
        </authorList>
    </citation>
    <scope>NUCLEOTIDE SEQUENCE [LARGE SCALE GENOMIC DNA]</scope>
    <source>
        <strain evidence="3">CGMCC 1.15399</strain>
    </source>
</reference>
<name>A0ABW4GIG4_9ACTN</name>
<evidence type="ECO:0000256" key="1">
    <source>
        <dbReference type="SAM" id="SignalP"/>
    </source>
</evidence>
<evidence type="ECO:0000313" key="3">
    <source>
        <dbReference type="Proteomes" id="UP001597097"/>
    </source>
</evidence>
<dbReference type="EMBL" id="JBHUCM010000031">
    <property type="protein sequence ID" value="MFD1542350.1"/>
    <property type="molecule type" value="Genomic_DNA"/>
</dbReference>
<proteinExistence type="predicted"/>
<gene>
    <name evidence="2" type="ORF">ACFSJ0_35225</name>
</gene>